<evidence type="ECO:0000313" key="2">
    <source>
        <dbReference type="Proteomes" id="UP000838308"/>
    </source>
</evidence>
<reference evidence="1" key="1">
    <citation type="submission" date="2022-04" db="EMBL/GenBank/DDBJ databases">
        <authorList>
            <person name="Criscuolo A."/>
        </authorList>
    </citation>
    <scope>NUCLEOTIDE SEQUENCE</scope>
    <source>
        <strain evidence="1">CIP111895</strain>
    </source>
</reference>
<keyword evidence="2" id="KW-1185">Reference proteome</keyword>
<accession>A0ABM9EUL7</accession>
<dbReference type="EMBL" id="CALBWS010000026">
    <property type="protein sequence ID" value="CAH2716363.1"/>
    <property type="molecule type" value="Genomic_DNA"/>
</dbReference>
<name>A0ABM9EUL7_9BACI</name>
<dbReference type="RefSeq" id="WP_248736616.1">
    <property type="nucleotide sequence ID" value="NZ_CALBWS010000026.1"/>
</dbReference>
<proteinExistence type="predicted"/>
<sequence length="63" mass="7511">MEKKLINKMIVNCFKQYYESDSMPIGEKDLEELTKRIFQIKEEEPTADLYEVVNDIVYEFLTG</sequence>
<dbReference type="Pfam" id="PF14164">
    <property type="entry name" value="YqzH"/>
    <property type="match status" value="1"/>
</dbReference>
<comment type="caution">
    <text evidence="1">The sequence shown here is derived from an EMBL/GenBank/DDBJ whole genome shotgun (WGS) entry which is preliminary data.</text>
</comment>
<dbReference type="InterPro" id="IPR025546">
    <property type="entry name" value="YqzH"/>
</dbReference>
<dbReference type="Proteomes" id="UP000838308">
    <property type="component" value="Unassembled WGS sequence"/>
</dbReference>
<organism evidence="1 2">
    <name type="scientific">Neobacillus rhizosphaerae</name>
    <dbReference type="NCBI Taxonomy" id="2880965"/>
    <lineage>
        <taxon>Bacteria</taxon>
        <taxon>Bacillati</taxon>
        <taxon>Bacillota</taxon>
        <taxon>Bacilli</taxon>
        <taxon>Bacillales</taxon>
        <taxon>Bacillaceae</taxon>
        <taxon>Neobacillus</taxon>
    </lineage>
</organism>
<evidence type="ECO:0000313" key="1">
    <source>
        <dbReference type="EMBL" id="CAH2716363.1"/>
    </source>
</evidence>
<gene>
    <name evidence="1" type="ORF">BACCIP111895_03548</name>
</gene>
<protein>
    <submittedName>
        <fullName evidence="1">Uncharacterized protein</fullName>
    </submittedName>
</protein>